<dbReference type="OrthoDB" id="9811036at2"/>
<gene>
    <name evidence="4" type="ORF">PMI13_00573</name>
</gene>
<keyword evidence="5" id="KW-1185">Reference proteome</keyword>
<dbReference type="PATRIC" id="fig|1144316.3.peg.590"/>
<dbReference type="Gene3D" id="3.40.30.10">
    <property type="entry name" value="Glutaredoxin"/>
    <property type="match status" value="1"/>
</dbReference>
<dbReference type="PANTHER" id="PTHR15337">
    <property type="entry name" value="ANTERIOR GRADIENT PROTEIN-RELATED"/>
    <property type="match status" value="1"/>
</dbReference>
<evidence type="ECO:0000256" key="1">
    <source>
        <dbReference type="ARBA" id="ARBA00022729"/>
    </source>
</evidence>
<feature type="signal peptide" evidence="2">
    <location>
        <begin position="1"/>
        <end position="17"/>
    </location>
</feature>
<accession>J3CN84</accession>
<dbReference type="EMBL" id="AKJY01000009">
    <property type="protein sequence ID" value="EJL75099.1"/>
    <property type="molecule type" value="Genomic_DNA"/>
</dbReference>
<protein>
    <submittedName>
        <fullName evidence="4">Thioredoxin domain-containing protein</fullName>
    </submittedName>
</protein>
<feature type="domain" description="Thioredoxin" evidence="3">
    <location>
        <begin position="1"/>
        <end position="126"/>
    </location>
</feature>
<dbReference type="Proteomes" id="UP000007509">
    <property type="component" value="Unassembled WGS sequence"/>
</dbReference>
<evidence type="ECO:0000259" key="3">
    <source>
        <dbReference type="PROSITE" id="PS51352"/>
    </source>
</evidence>
<dbReference type="InterPro" id="IPR036249">
    <property type="entry name" value="Thioredoxin-like_sf"/>
</dbReference>
<name>J3CN84_9FLAO</name>
<evidence type="ECO:0000313" key="4">
    <source>
        <dbReference type="EMBL" id="EJL75099.1"/>
    </source>
</evidence>
<dbReference type="Pfam" id="PF00085">
    <property type="entry name" value="Thioredoxin"/>
    <property type="match status" value="1"/>
</dbReference>
<dbReference type="SUPFAM" id="SSF52833">
    <property type="entry name" value="Thioredoxin-like"/>
    <property type="match status" value="1"/>
</dbReference>
<evidence type="ECO:0000256" key="2">
    <source>
        <dbReference type="SAM" id="SignalP"/>
    </source>
</evidence>
<keyword evidence="1 2" id="KW-0732">Signal</keyword>
<dbReference type="InterPro" id="IPR013766">
    <property type="entry name" value="Thioredoxin_domain"/>
</dbReference>
<dbReference type="CDD" id="cd02947">
    <property type="entry name" value="TRX_family"/>
    <property type="match status" value="1"/>
</dbReference>
<dbReference type="PANTHER" id="PTHR15337:SF11">
    <property type="entry name" value="THIOREDOXIN DOMAIN-CONTAINING PROTEIN"/>
    <property type="match status" value="1"/>
</dbReference>
<comment type="caution">
    <text evidence="4">The sequence shown here is derived from an EMBL/GenBank/DDBJ whole genome shotgun (WGS) entry which is preliminary data.</text>
</comment>
<organism evidence="4 5">
    <name type="scientific">Chryseobacterium populi</name>
    <dbReference type="NCBI Taxonomy" id="1144316"/>
    <lineage>
        <taxon>Bacteria</taxon>
        <taxon>Pseudomonadati</taxon>
        <taxon>Bacteroidota</taxon>
        <taxon>Flavobacteriia</taxon>
        <taxon>Flavobacteriales</taxon>
        <taxon>Weeksellaceae</taxon>
        <taxon>Chryseobacterium group</taxon>
        <taxon>Chryseobacterium</taxon>
    </lineage>
</organism>
<feature type="chain" id="PRO_5003764492" evidence="2">
    <location>
        <begin position="18"/>
        <end position="272"/>
    </location>
</feature>
<evidence type="ECO:0000313" key="5">
    <source>
        <dbReference type="Proteomes" id="UP000007509"/>
    </source>
</evidence>
<dbReference type="RefSeq" id="WP_007840456.1">
    <property type="nucleotide sequence ID" value="NZ_AKJY01000009.1"/>
</dbReference>
<dbReference type="InterPro" id="IPR051099">
    <property type="entry name" value="AGR/TXD"/>
</dbReference>
<proteinExistence type="predicted"/>
<sequence length="272" mass="31439">MKLKFLFLLLISQFGFSQIWVNSLDEAKKVAKTTNKFILLDFNASWCKPCKKMETDFWYNTAYKSTLDKFIIVPIDIDTNRDVAQNYNVSSIPDVKLVDINGDVIHQTLGFQNSKYFDQEFNGFPEGTEDLYTSLNFKDKKNPTDEELITLATSYQVLLQKSENTARNKFLTLSNNFFNKCIKKTSDAKNKEISELGKFFNLALTNSENKVVKNLDTSKISEENKSYAHYILAKAYYQTSNKNEAEKNIAEIEKINDENWVYAAKTLKAKYK</sequence>
<dbReference type="AlphaFoldDB" id="J3CN84"/>
<reference evidence="4 5" key="1">
    <citation type="journal article" date="2012" name="J. Bacteriol.">
        <title>Twenty-one genome sequences from Pseudomonas species and 19 genome sequences from diverse bacteria isolated from the rhizosphere and endosphere of Populus deltoides.</title>
        <authorList>
            <person name="Brown S.D."/>
            <person name="Utturkar S.M."/>
            <person name="Klingeman D.M."/>
            <person name="Johnson C.M."/>
            <person name="Martin S.L."/>
            <person name="Land M.L."/>
            <person name="Lu T.Y."/>
            <person name="Schadt C.W."/>
            <person name="Doktycz M.J."/>
            <person name="Pelletier D.A."/>
        </authorList>
    </citation>
    <scope>NUCLEOTIDE SEQUENCE [LARGE SCALE GENOMIC DNA]</scope>
    <source>
        <strain evidence="4 5">CF314</strain>
    </source>
</reference>
<dbReference type="PROSITE" id="PS51352">
    <property type="entry name" value="THIOREDOXIN_2"/>
    <property type="match status" value="1"/>
</dbReference>